<evidence type="ECO:0000313" key="5">
    <source>
        <dbReference type="EMBL" id="MFF0545757.1"/>
    </source>
</evidence>
<keyword evidence="3" id="KW-0804">Transcription</keyword>
<evidence type="ECO:0000256" key="1">
    <source>
        <dbReference type="ARBA" id="ARBA00023015"/>
    </source>
</evidence>
<dbReference type="Pfam" id="PF01638">
    <property type="entry name" value="HxlR"/>
    <property type="match status" value="1"/>
</dbReference>
<dbReference type="RefSeq" id="WP_387702185.1">
    <property type="nucleotide sequence ID" value="NZ_JBIAMX010000016.1"/>
</dbReference>
<dbReference type="Proteomes" id="UP001601444">
    <property type="component" value="Unassembled WGS sequence"/>
</dbReference>
<evidence type="ECO:0000256" key="2">
    <source>
        <dbReference type="ARBA" id="ARBA00023125"/>
    </source>
</evidence>
<dbReference type="SUPFAM" id="SSF46785">
    <property type="entry name" value="Winged helix' DNA-binding domain"/>
    <property type="match status" value="1"/>
</dbReference>
<reference evidence="5 6" key="1">
    <citation type="submission" date="2024-10" db="EMBL/GenBank/DDBJ databases">
        <title>The Natural Products Discovery Center: Release of the First 8490 Sequenced Strains for Exploring Actinobacteria Biosynthetic Diversity.</title>
        <authorList>
            <person name="Kalkreuter E."/>
            <person name="Kautsar S.A."/>
            <person name="Yang D."/>
            <person name="Bader C.D."/>
            <person name="Teijaro C.N."/>
            <person name="Fluegel L."/>
            <person name="Davis C.M."/>
            <person name="Simpson J.R."/>
            <person name="Lauterbach L."/>
            <person name="Steele A.D."/>
            <person name="Gui C."/>
            <person name="Meng S."/>
            <person name="Li G."/>
            <person name="Viehrig K."/>
            <person name="Ye F."/>
            <person name="Su P."/>
            <person name="Kiefer A.F."/>
            <person name="Nichols A."/>
            <person name="Cepeda A.J."/>
            <person name="Yan W."/>
            <person name="Fan B."/>
            <person name="Jiang Y."/>
            <person name="Adhikari A."/>
            <person name="Zheng C.-J."/>
            <person name="Schuster L."/>
            <person name="Cowan T.M."/>
            <person name="Smanski M.J."/>
            <person name="Chevrette M.G."/>
            <person name="De Carvalho L.P.S."/>
            <person name="Shen B."/>
        </authorList>
    </citation>
    <scope>NUCLEOTIDE SEQUENCE [LARGE SCALE GENOMIC DNA]</scope>
    <source>
        <strain evidence="5 6">NPDC004045</strain>
    </source>
</reference>
<dbReference type="EMBL" id="JBIAMX010000016">
    <property type="protein sequence ID" value="MFF0545757.1"/>
    <property type="molecule type" value="Genomic_DNA"/>
</dbReference>
<keyword evidence="6" id="KW-1185">Reference proteome</keyword>
<name>A0ABW6PTK6_9NOCA</name>
<keyword evidence="1" id="KW-0805">Transcription regulation</keyword>
<organism evidence="5 6">
    <name type="scientific">Nocardia thailandica</name>
    <dbReference type="NCBI Taxonomy" id="257275"/>
    <lineage>
        <taxon>Bacteria</taxon>
        <taxon>Bacillati</taxon>
        <taxon>Actinomycetota</taxon>
        <taxon>Actinomycetes</taxon>
        <taxon>Mycobacteriales</taxon>
        <taxon>Nocardiaceae</taxon>
        <taxon>Nocardia</taxon>
    </lineage>
</organism>
<protein>
    <submittedName>
        <fullName evidence="5">Winged helix-turn-helix transcriptional regulator</fullName>
    </submittedName>
</protein>
<evidence type="ECO:0000313" key="6">
    <source>
        <dbReference type="Proteomes" id="UP001601444"/>
    </source>
</evidence>
<dbReference type="InterPro" id="IPR036390">
    <property type="entry name" value="WH_DNA-bd_sf"/>
</dbReference>
<dbReference type="Gene3D" id="1.10.10.10">
    <property type="entry name" value="Winged helix-like DNA-binding domain superfamily/Winged helix DNA-binding domain"/>
    <property type="match status" value="1"/>
</dbReference>
<evidence type="ECO:0000259" key="4">
    <source>
        <dbReference type="PROSITE" id="PS51118"/>
    </source>
</evidence>
<dbReference type="InterPro" id="IPR036388">
    <property type="entry name" value="WH-like_DNA-bd_sf"/>
</dbReference>
<feature type="domain" description="HTH hxlR-type" evidence="4">
    <location>
        <begin position="18"/>
        <end position="116"/>
    </location>
</feature>
<keyword evidence="2" id="KW-0238">DNA-binding</keyword>
<dbReference type="PROSITE" id="PS51118">
    <property type="entry name" value="HTH_HXLR"/>
    <property type="match status" value="1"/>
</dbReference>
<dbReference type="PANTHER" id="PTHR33204">
    <property type="entry name" value="TRANSCRIPTIONAL REGULATOR, MARR FAMILY"/>
    <property type="match status" value="1"/>
</dbReference>
<accession>A0ABW6PTK6</accession>
<sequence length="129" mass="13905">MRETAAQGHPDGKLRSSCPLAATLDLVGDRWTLLIVRDMSAGKTRYNQFLASPERITTNILADRLRRLEAAGLVRSALYSEHPPRREYTLTDAGAGLLPALGVLARWGADHIAGTADPATALATLRSTL</sequence>
<comment type="caution">
    <text evidence="5">The sequence shown here is derived from an EMBL/GenBank/DDBJ whole genome shotgun (WGS) entry which is preliminary data.</text>
</comment>
<proteinExistence type="predicted"/>
<dbReference type="PANTHER" id="PTHR33204:SF37">
    <property type="entry name" value="HTH-TYPE TRANSCRIPTIONAL REGULATOR YODB"/>
    <property type="match status" value="1"/>
</dbReference>
<dbReference type="InterPro" id="IPR002577">
    <property type="entry name" value="HTH_HxlR"/>
</dbReference>
<gene>
    <name evidence="5" type="ORF">ACFYTF_23245</name>
</gene>
<evidence type="ECO:0000256" key="3">
    <source>
        <dbReference type="ARBA" id="ARBA00023163"/>
    </source>
</evidence>